<protein>
    <submittedName>
        <fullName evidence="2">Uncharacterized protein</fullName>
    </submittedName>
</protein>
<reference evidence="2 3" key="1">
    <citation type="journal article" date="2019" name="New Phytol.">
        <title>Comparative genomics reveals unique wood-decay strategies and fruiting body development in the Schizophyllaceae.</title>
        <authorList>
            <person name="Almasi E."/>
            <person name="Sahu N."/>
            <person name="Krizsan K."/>
            <person name="Balint B."/>
            <person name="Kovacs G.M."/>
            <person name="Kiss B."/>
            <person name="Cseklye J."/>
            <person name="Drula E."/>
            <person name="Henrissat B."/>
            <person name="Nagy I."/>
            <person name="Chovatia M."/>
            <person name="Adam C."/>
            <person name="LaButti K."/>
            <person name="Lipzen A."/>
            <person name="Riley R."/>
            <person name="Grigoriev I.V."/>
            <person name="Nagy L.G."/>
        </authorList>
    </citation>
    <scope>NUCLEOTIDE SEQUENCE [LARGE SCALE GENOMIC DNA]</scope>
    <source>
        <strain evidence="2 3">NL-1724</strain>
    </source>
</reference>
<evidence type="ECO:0000313" key="2">
    <source>
        <dbReference type="EMBL" id="TRM55712.1"/>
    </source>
</evidence>
<keyword evidence="3" id="KW-1185">Reference proteome</keyword>
<dbReference type="AlphaFoldDB" id="A0A550BT46"/>
<comment type="caution">
    <text evidence="2">The sequence shown here is derived from an EMBL/GenBank/DDBJ whole genome shotgun (WGS) entry which is preliminary data.</text>
</comment>
<organism evidence="2 3">
    <name type="scientific">Schizophyllum amplum</name>
    <dbReference type="NCBI Taxonomy" id="97359"/>
    <lineage>
        <taxon>Eukaryota</taxon>
        <taxon>Fungi</taxon>
        <taxon>Dikarya</taxon>
        <taxon>Basidiomycota</taxon>
        <taxon>Agaricomycotina</taxon>
        <taxon>Agaricomycetes</taxon>
        <taxon>Agaricomycetidae</taxon>
        <taxon>Agaricales</taxon>
        <taxon>Schizophyllaceae</taxon>
        <taxon>Schizophyllum</taxon>
    </lineage>
</organism>
<proteinExistence type="predicted"/>
<sequence>MPSDATNMPSIFFDIPSTRRQHSFGRFDAFPSTLPRCPQSRRPSAFPRDLQPALGAPQRTFNTPLALPSTPPR</sequence>
<dbReference type="EMBL" id="VDMD01000099">
    <property type="protein sequence ID" value="TRM55712.1"/>
    <property type="molecule type" value="Genomic_DNA"/>
</dbReference>
<name>A0A550BT46_9AGAR</name>
<feature type="region of interest" description="Disordered" evidence="1">
    <location>
        <begin position="30"/>
        <end position="73"/>
    </location>
</feature>
<dbReference type="Proteomes" id="UP000320762">
    <property type="component" value="Unassembled WGS sequence"/>
</dbReference>
<gene>
    <name evidence="2" type="ORF">BD626DRAFT_522912</name>
</gene>
<evidence type="ECO:0000256" key="1">
    <source>
        <dbReference type="SAM" id="MobiDB-lite"/>
    </source>
</evidence>
<evidence type="ECO:0000313" key="3">
    <source>
        <dbReference type="Proteomes" id="UP000320762"/>
    </source>
</evidence>
<accession>A0A550BT46</accession>